<sequence>MTDKGLYRQFFVLPMPFISSVAGGQNISITEDIKIALDWAENDASRTKTEQIIVQVITIIGKGDEE</sequence>
<organism evidence="1">
    <name type="scientific">viral metagenome</name>
    <dbReference type="NCBI Taxonomy" id="1070528"/>
    <lineage>
        <taxon>unclassified sequences</taxon>
        <taxon>metagenomes</taxon>
        <taxon>organismal metagenomes</taxon>
    </lineage>
</organism>
<proteinExistence type="predicted"/>
<protein>
    <submittedName>
        <fullName evidence="1">Uncharacterized protein</fullName>
    </submittedName>
</protein>
<accession>A0A6M3Y587</accession>
<evidence type="ECO:0000313" key="1">
    <source>
        <dbReference type="EMBL" id="QJI03606.1"/>
    </source>
</evidence>
<name>A0A6M3Y587_9ZZZZ</name>
<gene>
    <name evidence="1" type="ORF">TM448B04748_0004</name>
</gene>
<dbReference type="EMBL" id="MT145103">
    <property type="protein sequence ID" value="QJI03606.1"/>
    <property type="molecule type" value="Genomic_DNA"/>
</dbReference>
<reference evidence="1" key="1">
    <citation type="submission" date="2020-03" db="EMBL/GenBank/DDBJ databases">
        <title>The deep terrestrial virosphere.</title>
        <authorList>
            <person name="Holmfeldt K."/>
            <person name="Nilsson E."/>
            <person name="Simone D."/>
            <person name="Lopez-Fernandez M."/>
            <person name="Wu X."/>
            <person name="de Brujin I."/>
            <person name="Lundin D."/>
            <person name="Andersson A."/>
            <person name="Bertilsson S."/>
            <person name="Dopson M."/>
        </authorList>
    </citation>
    <scope>NUCLEOTIDE SEQUENCE</scope>
    <source>
        <strain evidence="1">TM448B04748</strain>
    </source>
</reference>
<dbReference type="AlphaFoldDB" id="A0A6M3Y587"/>